<dbReference type="InterPro" id="IPR005090">
    <property type="entry name" value="RepC_N"/>
</dbReference>
<evidence type="ECO:0000313" key="4">
    <source>
        <dbReference type="EMBL" id="SHM58042.1"/>
    </source>
</evidence>
<protein>
    <submittedName>
        <fullName evidence="4">Replication protein C C-terminal region</fullName>
    </submittedName>
</protein>
<feature type="compositionally biased region" description="Basic and acidic residues" evidence="1">
    <location>
        <begin position="270"/>
        <end position="281"/>
    </location>
</feature>
<dbReference type="EMBL" id="FRCK01000014">
    <property type="protein sequence ID" value="SHM58042.1"/>
    <property type="molecule type" value="Genomic_DNA"/>
</dbReference>
<reference evidence="5" key="1">
    <citation type="submission" date="2016-11" db="EMBL/GenBank/DDBJ databases">
        <authorList>
            <person name="Varghese N."/>
            <person name="Submissions S."/>
        </authorList>
    </citation>
    <scope>NUCLEOTIDE SEQUENCE [LARGE SCALE GENOMIC DNA]</scope>
    <source>
        <strain evidence="5">DSM 6637</strain>
    </source>
</reference>
<dbReference type="RefSeq" id="WP_073068670.1">
    <property type="nucleotide sequence ID" value="NZ_FRCK01000014.1"/>
</dbReference>
<accession>A0A1M7JY77</accession>
<feature type="region of interest" description="Disordered" evidence="1">
    <location>
        <begin position="1"/>
        <end position="21"/>
    </location>
</feature>
<evidence type="ECO:0000256" key="1">
    <source>
        <dbReference type="SAM" id="MobiDB-lite"/>
    </source>
</evidence>
<feature type="domain" description="Plasmid replication protein C N-terminal" evidence="2">
    <location>
        <begin position="8"/>
        <end position="165"/>
    </location>
</feature>
<gene>
    <name evidence="4" type="ORF">SAMN05444389_11467</name>
</gene>
<feature type="compositionally biased region" description="Low complexity" evidence="1">
    <location>
        <begin position="1"/>
        <end position="11"/>
    </location>
</feature>
<dbReference type="InterPro" id="IPR021760">
    <property type="entry name" value="RepC_C"/>
</dbReference>
<feature type="region of interest" description="Disordered" evidence="1">
    <location>
        <begin position="239"/>
        <end position="287"/>
    </location>
</feature>
<dbReference type="AlphaFoldDB" id="A0A1M7JY77"/>
<organism evidence="4 5">
    <name type="scientific">Paracoccus solventivorans</name>
    <dbReference type="NCBI Taxonomy" id="53463"/>
    <lineage>
        <taxon>Bacteria</taxon>
        <taxon>Pseudomonadati</taxon>
        <taxon>Pseudomonadota</taxon>
        <taxon>Alphaproteobacteria</taxon>
        <taxon>Rhodobacterales</taxon>
        <taxon>Paracoccaceae</taxon>
        <taxon>Paracoccus</taxon>
    </lineage>
</organism>
<dbReference type="Pfam" id="PF11800">
    <property type="entry name" value="RP-C_C"/>
    <property type="match status" value="1"/>
</dbReference>
<dbReference type="STRING" id="53463.SAMN05444389_11467"/>
<dbReference type="Proteomes" id="UP000184444">
    <property type="component" value="Unassembled WGS sequence"/>
</dbReference>
<dbReference type="Pfam" id="PF03428">
    <property type="entry name" value="RP-C"/>
    <property type="match status" value="1"/>
</dbReference>
<keyword evidence="5" id="KW-1185">Reference proteome</keyword>
<dbReference type="OrthoDB" id="7488837at2"/>
<evidence type="ECO:0000259" key="2">
    <source>
        <dbReference type="Pfam" id="PF03428"/>
    </source>
</evidence>
<feature type="compositionally biased region" description="Basic and acidic residues" evidence="1">
    <location>
        <begin position="249"/>
        <end position="259"/>
    </location>
</feature>
<name>A0A1M7JY77_9RHOB</name>
<evidence type="ECO:0000259" key="3">
    <source>
        <dbReference type="Pfam" id="PF11800"/>
    </source>
</evidence>
<feature type="domain" description="Plasmid replication protein C C-terminal" evidence="3">
    <location>
        <begin position="322"/>
        <end position="402"/>
    </location>
</feature>
<sequence length="412" mass="45453">MIARTAAAARRSPPETTSQPVHRDQLLDLLERIAQALPVPVSDGALRLLRVMAKLTPPRAWAEPDANPCCYMQQAELCRITGRAAPTVRRHERELVAAGLIDKRTAANGARSGFLGCGIFFGRMVHRLAEFRELDARLSAEREEHAHLRGRRSIHKRHLRAALAALADAGHPAAAGIAAQLRLWPDAERLHRMSPGELRTHVEDADALCRYAIEIADNLEESSGRPLIFERPYIQDTTQEDSVSCNMPVDDRSAGKPAHDSPPAAAPHGAAEKGLEQKDAEGTASRTSDYLARLGPARLYQLAGEGFRMYLDARHTSPGRLTYHDFVCAAQDVMRDRGINRSVWRDALQVMTEDDAMICALITDARCTDPRARVWNPGGFMRGMVRKAERGELHLIGSLIGLSELRGTDNAR</sequence>
<proteinExistence type="predicted"/>
<evidence type="ECO:0000313" key="5">
    <source>
        <dbReference type="Proteomes" id="UP000184444"/>
    </source>
</evidence>